<organism evidence="3 4">
    <name type="scientific">Trichomonas vaginalis (strain ATCC PRA-98 / G3)</name>
    <dbReference type="NCBI Taxonomy" id="412133"/>
    <lineage>
        <taxon>Eukaryota</taxon>
        <taxon>Metamonada</taxon>
        <taxon>Parabasalia</taxon>
        <taxon>Trichomonadida</taxon>
        <taxon>Trichomonadidae</taxon>
        <taxon>Trichomonas</taxon>
    </lineage>
</organism>
<evidence type="ECO:0000259" key="2">
    <source>
        <dbReference type="Pfam" id="PF11929"/>
    </source>
</evidence>
<dbReference type="InterPro" id="IPR036770">
    <property type="entry name" value="Ankyrin_rpt-contain_sf"/>
</dbReference>
<accession>A2DCF5</accession>
<sequence>MEDTFFTVNDENYQDFTNSLSEYLEKHPLKVKYFLRLAYKVAEVNPLRIWVISEIYNNISEKARSNLSFHEKLYRDSPLQRLLNAKIRQSKGYPDAAAKIKEICDLIPESANPLEYYIVHDMLDELIELSCNPNFPLNQLHLCLAAEYGACKCFKFMMQSFPFDPICLEYAIKGGNLEIFRLVVQSDSKLTNAYEYAIKYHKNDIADWLKLNFRFKDEIRPASCLDWMNTRAFIYHMRKKSTQFLYTPLEMLITNGFYEVTKEFIERFVDKRTVNEVYNWKDTPLTLVCHNGWLDLAKLLIDKGADITLKQPLISAIFSRNFDLVDYLISLGCKLDSEVISLAKDPLMKEHLRNKLFERANSYQKKYK</sequence>
<reference evidence="3" key="1">
    <citation type="submission" date="2006-10" db="EMBL/GenBank/DDBJ databases">
        <authorList>
            <person name="Amadeo P."/>
            <person name="Zhao Q."/>
            <person name="Wortman J."/>
            <person name="Fraser-Liggett C."/>
            <person name="Carlton J."/>
        </authorList>
    </citation>
    <scope>NUCLEOTIDE SEQUENCE</scope>
    <source>
        <strain evidence="3">G3</strain>
    </source>
</reference>
<protein>
    <recommendedName>
        <fullName evidence="2">DUF3447 domain-containing protein</fullName>
    </recommendedName>
</protein>
<feature type="domain" description="DUF3447" evidence="2">
    <location>
        <begin position="164"/>
        <end position="235"/>
    </location>
</feature>
<name>A2DCF5_TRIV3</name>
<dbReference type="SMART" id="SM00248">
    <property type="entry name" value="ANK"/>
    <property type="match status" value="5"/>
</dbReference>
<dbReference type="STRING" id="5722.A2DCF5"/>
<evidence type="ECO:0000313" key="3">
    <source>
        <dbReference type="EMBL" id="EAY21892.1"/>
    </source>
</evidence>
<dbReference type="AlphaFoldDB" id="A2DCF5"/>
<evidence type="ECO:0000313" key="4">
    <source>
        <dbReference type="Proteomes" id="UP000001542"/>
    </source>
</evidence>
<dbReference type="KEGG" id="tva:5467444"/>
<evidence type="ECO:0000256" key="1">
    <source>
        <dbReference type="PROSITE-ProRule" id="PRU00023"/>
    </source>
</evidence>
<dbReference type="EMBL" id="DS113187">
    <property type="protein sequence ID" value="EAY21892.1"/>
    <property type="molecule type" value="Genomic_DNA"/>
</dbReference>
<dbReference type="VEuPathDB" id="TrichDB:TVAGG3_0956990"/>
<dbReference type="InterPro" id="IPR020683">
    <property type="entry name" value="DUF3447"/>
</dbReference>
<keyword evidence="1" id="KW-0040">ANK repeat</keyword>
<dbReference type="InterPro" id="IPR002110">
    <property type="entry name" value="Ankyrin_rpt"/>
</dbReference>
<dbReference type="InParanoid" id="A2DCF5"/>
<dbReference type="VEuPathDB" id="TrichDB:TVAG_249520"/>
<dbReference type="PANTHER" id="PTHR24127:SF1">
    <property type="entry name" value="ANKYRIN REPEAT AND EF-HAND DOMAIN-CONTAINING PROTEIN 1"/>
    <property type="match status" value="1"/>
</dbReference>
<dbReference type="InterPro" id="IPR052801">
    <property type="entry name" value="Ankyrin-EF-hand"/>
</dbReference>
<dbReference type="Pfam" id="PF11929">
    <property type="entry name" value="DUF3447"/>
    <property type="match status" value="1"/>
</dbReference>
<dbReference type="PROSITE" id="PS50088">
    <property type="entry name" value="ANK_REPEAT"/>
    <property type="match status" value="1"/>
</dbReference>
<feature type="repeat" description="ANK" evidence="1">
    <location>
        <begin position="280"/>
        <end position="312"/>
    </location>
</feature>
<dbReference type="Pfam" id="PF12796">
    <property type="entry name" value="Ank_2"/>
    <property type="match status" value="1"/>
</dbReference>
<gene>
    <name evidence="3" type="ORF">TVAG_249520</name>
</gene>
<dbReference type="PANTHER" id="PTHR24127">
    <property type="entry name" value="ANKYRIN REPEAT AND EF-HAND DOMAIN-CONTAINING PROTEIN 1"/>
    <property type="match status" value="1"/>
</dbReference>
<dbReference type="SUPFAM" id="SSF48403">
    <property type="entry name" value="Ankyrin repeat"/>
    <property type="match status" value="1"/>
</dbReference>
<keyword evidence="4" id="KW-1185">Reference proteome</keyword>
<dbReference type="Proteomes" id="UP000001542">
    <property type="component" value="Unassembled WGS sequence"/>
</dbReference>
<dbReference type="SMR" id="A2DCF5"/>
<proteinExistence type="predicted"/>
<dbReference type="RefSeq" id="XP_001582878.1">
    <property type="nucleotide sequence ID" value="XM_001582828.1"/>
</dbReference>
<dbReference type="Gene3D" id="1.25.40.20">
    <property type="entry name" value="Ankyrin repeat-containing domain"/>
    <property type="match status" value="1"/>
</dbReference>
<reference evidence="3" key="2">
    <citation type="journal article" date="2007" name="Science">
        <title>Draft genome sequence of the sexually transmitted pathogen Trichomonas vaginalis.</title>
        <authorList>
            <person name="Carlton J.M."/>
            <person name="Hirt R.P."/>
            <person name="Silva J.C."/>
            <person name="Delcher A.L."/>
            <person name="Schatz M."/>
            <person name="Zhao Q."/>
            <person name="Wortman J.R."/>
            <person name="Bidwell S.L."/>
            <person name="Alsmark U.C.M."/>
            <person name="Besteiro S."/>
            <person name="Sicheritz-Ponten T."/>
            <person name="Noel C.J."/>
            <person name="Dacks J.B."/>
            <person name="Foster P.G."/>
            <person name="Simillion C."/>
            <person name="Van de Peer Y."/>
            <person name="Miranda-Saavedra D."/>
            <person name="Barton G.J."/>
            <person name="Westrop G.D."/>
            <person name="Mueller S."/>
            <person name="Dessi D."/>
            <person name="Fiori P.L."/>
            <person name="Ren Q."/>
            <person name="Paulsen I."/>
            <person name="Zhang H."/>
            <person name="Bastida-Corcuera F.D."/>
            <person name="Simoes-Barbosa A."/>
            <person name="Brown M.T."/>
            <person name="Hayes R.D."/>
            <person name="Mukherjee M."/>
            <person name="Okumura C.Y."/>
            <person name="Schneider R."/>
            <person name="Smith A.J."/>
            <person name="Vanacova S."/>
            <person name="Villalvazo M."/>
            <person name="Haas B.J."/>
            <person name="Pertea M."/>
            <person name="Feldblyum T.V."/>
            <person name="Utterback T.R."/>
            <person name="Shu C.L."/>
            <person name="Osoegawa K."/>
            <person name="de Jong P.J."/>
            <person name="Hrdy I."/>
            <person name="Horvathova L."/>
            <person name="Zubacova Z."/>
            <person name="Dolezal P."/>
            <person name="Malik S.B."/>
            <person name="Logsdon J.M. Jr."/>
            <person name="Henze K."/>
            <person name="Gupta A."/>
            <person name="Wang C.C."/>
            <person name="Dunne R.L."/>
            <person name="Upcroft J.A."/>
            <person name="Upcroft P."/>
            <person name="White O."/>
            <person name="Salzberg S.L."/>
            <person name="Tang P."/>
            <person name="Chiu C.-H."/>
            <person name="Lee Y.-S."/>
            <person name="Embley T.M."/>
            <person name="Coombs G.H."/>
            <person name="Mottram J.C."/>
            <person name="Tachezy J."/>
            <person name="Fraser-Liggett C.M."/>
            <person name="Johnson P.J."/>
        </authorList>
    </citation>
    <scope>NUCLEOTIDE SEQUENCE [LARGE SCALE GENOMIC DNA]</scope>
    <source>
        <strain evidence="3">G3</strain>
    </source>
</reference>